<dbReference type="PANTHER" id="PTHR47385:SF14">
    <property type="entry name" value="TRANSGELIN"/>
    <property type="match status" value="1"/>
</dbReference>
<feature type="compositionally biased region" description="Basic and acidic residues" evidence="1">
    <location>
        <begin position="618"/>
        <end position="650"/>
    </location>
</feature>
<evidence type="ECO:0000259" key="2">
    <source>
        <dbReference type="PROSITE" id="PS50021"/>
    </source>
</evidence>
<dbReference type="CDD" id="cd21210">
    <property type="entry name" value="CH_SCP1-like"/>
    <property type="match status" value="1"/>
</dbReference>
<comment type="caution">
    <text evidence="3">The sequence shown here is derived from an EMBL/GenBank/DDBJ whole genome shotgun (WGS) entry which is preliminary data.</text>
</comment>
<feature type="compositionally biased region" description="Low complexity" evidence="1">
    <location>
        <begin position="497"/>
        <end position="506"/>
    </location>
</feature>
<dbReference type="InterPro" id="IPR003096">
    <property type="entry name" value="SM22_calponin"/>
</dbReference>
<evidence type="ECO:0000313" key="3">
    <source>
        <dbReference type="EMBL" id="KAF2426453.1"/>
    </source>
</evidence>
<keyword evidence="4" id="KW-1185">Reference proteome</keyword>
<evidence type="ECO:0000313" key="4">
    <source>
        <dbReference type="Proteomes" id="UP000800235"/>
    </source>
</evidence>
<feature type="compositionally biased region" description="Polar residues" evidence="1">
    <location>
        <begin position="657"/>
        <end position="671"/>
    </location>
</feature>
<feature type="region of interest" description="Disordered" evidence="1">
    <location>
        <begin position="244"/>
        <end position="695"/>
    </location>
</feature>
<dbReference type="SUPFAM" id="SSF47576">
    <property type="entry name" value="Calponin-homology domain, CH-domain"/>
    <property type="match status" value="1"/>
</dbReference>
<dbReference type="InterPro" id="IPR036872">
    <property type="entry name" value="CH_dom_sf"/>
</dbReference>
<dbReference type="Pfam" id="PF00307">
    <property type="entry name" value="CH"/>
    <property type="match status" value="1"/>
</dbReference>
<feature type="compositionally biased region" description="Basic and acidic residues" evidence="1">
    <location>
        <begin position="591"/>
        <end position="601"/>
    </location>
</feature>
<dbReference type="PANTHER" id="PTHR47385">
    <property type="entry name" value="CALPONIN"/>
    <property type="match status" value="1"/>
</dbReference>
<dbReference type="Proteomes" id="UP000800235">
    <property type="component" value="Unassembled WGS sequence"/>
</dbReference>
<dbReference type="GO" id="GO:0015629">
    <property type="term" value="C:actin cytoskeleton"/>
    <property type="evidence" value="ECO:0007669"/>
    <property type="project" value="TreeGrafter"/>
</dbReference>
<feature type="compositionally biased region" description="Basic residues" evidence="1">
    <location>
        <begin position="445"/>
        <end position="455"/>
    </location>
</feature>
<proteinExistence type="predicted"/>
<dbReference type="InterPro" id="IPR001715">
    <property type="entry name" value="CH_dom"/>
</dbReference>
<dbReference type="OrthoDB" id="21595at2759"/>
<dbReference type="GO" id="GO:0051015">
    <property type="term" value="F:actin filament binding"/>
    <property type="evidence" value="ECO:0007669"/>
    <property type="project" value="TreeGrafter"/>
</dbReference>
<feature type="compositionally biased region" description="Polar residues" evidence="1">
    <location>
        <begin position="170"/>
        <end position="179"/>
    </location>
</feature>
<gene>
    <name evidence="3" type="ORF">EJ08DRAFT_736351</name>
</gene>
<dbReference type="Gene3D" id="1.10.418.10">
    <property type="entry name" value="Calponin-like domain"/>
    <property type="match status" value="1"/>
</dbReference>
<feature type="compositionally biased region" description="Gly residues" evidence="1">
    <location>
        <begin position="672"/>
        <end position="681"/>
    </location>
</feature>
<dbReference type="EMBL" id="MU007064">
    <property type="protein sequence ID" value="KAF2426453.1"/>
    <property type="molecule type" value="Genomic_DNA"/>
</dbReference>
<evidence type="ECO:0000256" key="1">
    <source>
        <dbReference type="SAM" id="MobiDB-lite"/>
    </source>
</evidence>
<feature type="compositionally biased region" description="Polar residues" evidence="1">
    <location>
        <begin position="482"/>
        <end position="491"/>
    </location>
</feature>
<dbReference type="AlphaFoldDB" id="A0A9P4NLF2"/>
<accession>A0A9P4NLF2</accession>
<feature type="region of interest" description="Disordered" evidence="1">
    <location>
        <begin position="140"/>
        <end position="223"/>
    </location>
</feature>
<feature type="compositionally biased region" description="Basic and acidic residues" evidence="1">
    <location>
        <begin position="396"/>
        <end position="439"/>
    </location>
</feature>
<feature type="domain" description="Calponin-homology (CH)" evidence="2">
    <location>
        <begin position="21"/>
        <end position="128"/>
    </location>
</feature>
<dbReference type="PRINTS" id="PR00888">
    <property type="entry name" value="SM22CALPONIN"/>
</dbReference>
<feature type="compositionally biased region" description="Low complexity" evidence="1">
    <location>
        <begin position="192"/>
        <end position="209"/>
    </location>
</feature>
<dbReference type="SMART" id="SM00033">
    <property type="entry name" value="CH"/>
    <property type="match status" value="1"/>
</dbReference>
<sequence length="695" mass="77903">MASVSSLDQDMKRLRMDRYTPKAAQEARTWIEETLGEKLPPGDLLDALKDGTVLCRLANLALPPPGIRFKKSNMPFMQMENISHYLRACESPPLNLPAHDRFLTVDLYEGKDPTQVLQCLTAFSRVANQLFPSNIPTAIGPPKRGGAMSPAHTGSANGAGGFSTFGRSRGMSNTSNSTAMPARDRVLSPALTGGSSSSRGTSGGATSPGAKLSSWSKKSDEGNTAPAWNIHQYGYMGGASQGNQGISFGGRRQITSAGPNVPNLAEKERKRREKEAEDEKLRILAEEAEHKRQVEREAEEERARVDEERRWEEESRRAREEEKRRVEQQKREWEEQEKKWKMDEEARLAEEHEAQDRATQAAQRKRGNSDARLTGQYLSQYQAEQKTRSRQSSYNDPERQRERERVQELEQQLEEAKERERRYQEEREERHRQLEDENRAAQNKVRSRSRSRPRPQQRPPSPHGSDVSWAGDERESFRQQRAAMQQPSSRQRPLPEPVSSPLAPSLPSRPLPEPTSSPLAPSLLTRPLPEPSAAAVPPKASISPRPLPNPTAYTPLPKPSTRTDRFLSSNPAPQPLAARTHAPAEMSLTSESERLAEDSRRLQSQQKTKAGGWASKSLLEREMENERQRQKEWEEAQKNVQKAPRDDKEGVGPGQTWDVNQYGYTGGDSQNRGGGGIGFGGRRQIIGPRPLGGPR</sequence>
<feature type="compositionally biased region" description="Basic and acidic residues" evidence="1">
    <location>
        <begin position="265"/>
        <end position="356"/>
    </location>
</feature>
<reference evidence="3" key="1">
    <citation type="journal article" date="2020" name="Stud. Mycol.">
        <title>101 Dothideomycetes genomes: a test case for predicting lifestyles and emergence of pathogens.</title>
        <authorList>
            <person name="Haridas S."/>
            <person name="Albert R."/>
            <person name="Binder M."/>
            <person name="Bloem J."/>
            <person name="Labutti K."/>
            <person name="Salamov A."/>
            <person name="Andreopoulos B."/>
            <person name="Baker S."/>
            <person name="Barry K."/>
            <person name="Bills G."/>
            <person name="Bluhm B."/>
            <person name="Cannon C."/>
            <person name="Castanera R."/>
            <person name="Culley D."/>
            <person name="Daum C."/>
            <person name="Ezra D."/>
            <person name="Gonzalez J."/>
            <person name="Henrissat B."/>
            <person name="Kuo A."/>
            <person name="Liang C."/>
            <person name="Lipzen A."/>
            <person name="Lutzoni F."/>
            <person name="Magnuson J."/>
            <person name="Mondo S."/>
            <person name="Nolan M."/>
            <person name="Ohm R."/>
            <person name="Pangilinan J."/>
            <person name="Park H.-J."/>
            <person name="Ramirez L."/>
            <person name="Alfaro M."/>
            <person name="Sun H."/>
            <person name="Tritt A."/>
            <person name="Yoshinaga Y."/>
            <person name="Zwiers L.-H."/>
            <person name="Turgeon B."/>
            <person name="Goodwin S."/>
            <person name="Spatafora J."/>
            <person name="Crous P."/>
            <person name="Grigoriev I."/>
        </authorList>
    </citation>
    <scope>NUCLEOTIDE SEQUENCE</scope>
    <source>
        <strain evidence="3">CBS 130266</strain>
    </source>
</reference>
<organism evidence="3 4">
    <name type="scientific">Tothia fuscella</name>
    <dbReference type="NCBI Taxonomy" id="1048955"/>
    <lineage>
        <taxon>Eukaryota</taxon>
        <taxon>Fungi</taxon>
        <taxon>Dikarya</taxon>
        <taxon>Ascomycota</taxon>
        <taxon>Pezizomycotina</taxon>
        <taxon>Dothideomycetes</taxon>
        <taxon>Pleosporomycetidae</taxon>
        <taxon>Venturiales</taxon>
        <taxon>Cylindrosympodiaceae</taxon>
        <taxon>Tothia</taxon>
    </lineage>
</organism>
<dbReference type="PROSITE" id="PS50021">
    <property type="entry name" value="CH"/>
    <property type="match status" value="1"/>
</dbReference>
<dbReference type="GO" id="GO:0007015">
    <property type="term" value="P:actin filament organization"/>
    <property type="evidence" value="ECO:0007669"/>
    <property type="project" value="TreeGrafter"/>
</dbReference>
<feature type="compositionally biased region" description="Polar residues" evidence="1">
    <location>
        <begin position="376"/>
        <end position="395"/>
    </location>
</feature>
<protein>
    <recommendedName>
        <fullName evidence="2">Calponin-homology (CH) domain-containing protein</fullName>
    </recommendedName>
</protein>
<dbReference type="InterPro" id="IPR050606">
    <property type="entry name" value="Calponin-like"/>
</dbReference>
<name>A0A9P4NLF2_9PEZI</name>